<dbReference type="InterPro" id="IPR000219">
    <property type="entry name" value="DH_dom"/>
</dbReference>
<feature type="compositionally biased region" description="Basic and acidic residues" evidence="1">
    <location>
        <begin position="917"/>
        <end position="933"/>
    </location>
</feature>
<feature type="compositionally biased region" description="Polar residues" evidence="1">
    <location>
        <begin position="898"/>
        <end position="907"/>
    </location>
</feature>
<feature type="region of interest" description="Disordered" evidence="1">
    <location>
        <begin position="1159"/>
        <end position="1182"/>
    </location>
</feature>
<dbReference type="EMBL" id="JMSN01000002">
    <property type="protein sequence ID" value="KDN53476.1"/>
    <property type="molecule type" value="Genomic_DNA"/>
</dbReference>
<feature type="region of interest" description="Disordered" evidence="1">
    <location>
        <begin position="1584"/>
        <end position="1642"/>
    </location>
</feature>
<dbReference type="OMA" id="WKHERTS"/>
<feature type="region of interest" description="Disordered" evidence="1">
    <location>
        <begin position="605"/>
        <end position="643"/>
    </location>
</feature>
<feature type="compositionally biased region" description="Low complexity" evidence="1">
    <location>
        <begin position="1002"/>
        <end position="1016"/>
    </location>
</feature>
<feature type="region of interest" description="Disordered" evidence="1">
    <location>
        <begin position="1324"/>
        <end position="1384"/>
    </location>
</feature>
<evidence type="ECO:0000313" key="4">
    <source>
        <dbReference type="Proteomes" id="UP000027361"/>
    </source>
</evidence>
<feature type="compositionally biased region" description="Polar residues" evidence="1">
    <location>
        <begin position="392"/>
        <end position="401"/>
    </location>
</feature>
<comment type="caution">
    <text evidence="3">The sequence shown here is derived from an EMBL/GenBank/DDBJ whole genome shotgun (WGS) entry which is preliminary data.</text>
</comment>
<dbReference type="Pfam" id="PF00621">
    <property type="entry name" value="RhoGEF"/>
    <property type="match status" value="1"/>
</dbReference>
<feature type="compositionally biased region" description="Low complexity" evidence="1">
    <location>
        <begin position="701"/>
        <end position="725"/>
    </location>
</feature>
<feature type="compositionally biased region" description="Polar residues" evidence="1">
    <location>
        <begin position="476"/>
        <end position="501"/>
    </location>
</feature>
<proteinExistence type="predicted"/>
<feature type="region of interest" description="Disordered" evidence="1">
    <location>
        <begin position="1211"/>
        <end position="1237"/>
    </location>
</feature>
<dbReference type="STRING" id="1037660.A0A066WI32"/>
<feature type="region of interest" description="Disordered" evidence="1">
    <location>
        <begin position="275"/>
        <end position="509"/>
    </location>
</feature>
<dbReference type="InterPro" id="IPR035899">
    <property type="entry name" value="DBL_dom_sf"/>
</dbReference>
<reference evidence="3 4" key="1">
    <citation type="submission" date="2014-05" db="EMBL/GenBank/DDBJ databases">
        <title>Draft genome sequence of a rare smut relative, Tilletiaria anomala UBC 951.</title>
        <authorList>
            <consortium name="DOE Joint Genome Institute"/>
            <person name="Toome M."/>
            <person name="Kuo A."/>
            <person name="Henrissat B."/>
            <person name="Lipzen A."/>
            <person name="Tritt A."/>
            <person name="Yoshinaga Y."/>
            <person name="Zane M."/>
            <person name="Barry K."/>
            <person name="Grigoriev I.V."/>
            <person name="Spatafora J.W."/>
            <person name="Aimea M.C."/>
        </authorList>
    </citation>
    <scope>NUCLEOTIDE SEQUENCE [LARGE SCALE GENOMIC DNA]</scope>
    <source>
        <strain evidence="3 4">UBC 951</strain>
    </source>
</reference>
<dbReference type="SUPFAM" id="SSF48065">
    <property type="entry name" value="DBL homology domain (DH-domain)"/>
    <property type="match status" value="2"/>
</dbReference>
<evidence type="ECO:0000256" key="1">
    <source>
        <dbReference type="SAM" id="MobiDB-lite"/>
    </source>
</evidence>
<dbReference type="OrthoDB" id="660555at2759"/>
<protein>
    <recommendedName>
        <fullName evidence="2">DH domain-containing protein</fullName>
    </recommendedName>
</protein>
<evidence type="ECO:0000259" key="2">
    <source>
        <dbReference type="PROSITE" id="PS50010"/>
    </source>
</evidence>
<dbReference type="PROSITE" id="PS50010">
    <property type="entry name" value="DH_2"/>
    <property type="match status" value="1"/>
</dbReference>
<feature type="region of interest" description="Disordered" evidence="1">
    <location>
        <begin position="749"/>
        <end position="946"/>
    </location>
</feature>
<feature type="compositionally biased region" description="Polar residues" evidence="1">
    <location>
        <begin position="1629"/>
        <end position="1642"/>
    </location>
</feature>
<dbReference type="Gene3D" id="1.20.900.10">
    <property type="entry name" value="Dbl homology (DH) domain"/>
    <property type="match status" value="2"/>
</dbReference>
<evidence type="ECO:0000313" key="3">
    <source>
        <dbReference type="EMBL" id="KDN53476.1"/>
    </source>
</evidence>
<feature type="compositionally biased region" description="Polar residues" evidence="1">
    <location>
        <begin position="1087"/>
        <end position="1103"/>
    </location>
</feature>
<accession>A0A066WI32</accession>
<feature type="compositionally biased region" description="Polar residues" evidence="1">
    <location>
        <begin position="766"/>
        <end position="777"/>
    </location>
</feature>
<dbReference type="InParanoid" id="A0A066WI32"/>
<feature type="compositionally biased region" description="Low complexity" evidence="1">
    <location>
        <begin position="1075"/>
        <end position="1086"/>
    </location>
</feature>
<feature type="compositionally biased region" description="Basic and acidic residues" evidence="1">
    <location>
        <begin position="1216"/>
        <end position="1229"/>
    </location>
</feature>
<feature type="domain" description="DH" evidence="2">
    <location>
        <begin position="1441"/>
        <end position="1739"/>
    </location>
</feature>
<dbReference type="Proteomes" id="UP000027361">
    <property type="component" value="Unassembled WGS sequence"/>
</dbReference>
<feature type="compositionally biased region" description="Basic and acidic residues" evidence="1">
    <location>
        <begin position="61"/>
        <end position="81"/>
    </location>
</feature>
<dbReference type="HOGENOM" id="CLU_239563_0_0_1"/>
<feature type="compositionally biased region" description="Polar residues" evidence="1">
    <location>
        <begin position="1584"/>
        <end position="1599"/>
    </location>
</feature>
<dbReference type="GeneID" id="25267759"/>
<feature type="region of interest" description="Disordered" evidence="1">
    <location>
        <begin position="1055"/>
        <end position="1112"/>
    </location>
</feature>
<feature type="region of interest" description="Disordered" evidence="1">
    <location>
        <begin position="687"/>
        <end position="731"/>
    </location>
</feature>
<dbReference type="RefSeq" id="XP_013246315.1">
    <property type="nucleotide sequence ID" value="XM_013390861.1"/>
</dbReference>
<feature type="region of interest" description="Disordered" evidence="1">
    <location>
        <begin position="993"/>
        <end position="1034"/>
    </location>
</feature>
<name>A0A066WI32_TILAU</name>
<feature type="compositionally biased region" description="Low complexity" evidence="1">
    <location>
        <begin position="317"/>
        <end position="333"/>
    </location>
</feature>
<feature type="compositionally biased region" description="Polar residues" evidence="1">
    <location>
        <begin position="687"/>
        <end position="700"/>
    </location>
</feature>
<feature type="region of interest" description="Disordered" evidence="1">
    <location>
        <begin position="37"/>
        <end position="81"/>
    </location>
</feature>
<keyword evidence="4" id="KW-1185">Reference proteome</keyword>
<organism evidence="3 4">
    <name type="scientific">Tilletiaria anomala (strain ATCC 24038 / CBS 436.72 / UBC 951)</name>
    <dbReference type="NCBI Taxonomy" id="1037660"/>
    <lineage>
        <taxon>Eukaryota</taxon>
        <taxon>Fungi</taxon>
        <taxon>Dikarya</taxon>
        <taxon>Basidiomycota</taxon>
        <taxon>Ustilaginomycotina</taxon>
        <taxon>Exobasidiomycetes</taxon>
        <taxon>Georgefischeriales</taxon>
        <taxon>Tilletiariaceae</taxon>
        <taxon>Tilletiaria</taxon>
    </lineage>
</organism>
<gene>
    <name evidence="3" type="ORF">K437DRAFT_72664</name>
</gene>
<sequence>MHILATQTAALPPSANTNGAIEVITQDHLPCPTSALEGSIRCGGSDEERKRFNYPPRHSSRGHDLSADDGEGKGSRCSVRKDERQKIYLQPKVQVTTAAGSLGKRSSQGFNSQAHRVGPSLCGSIASSIDREKIGQFQSQAGVGFQSCNLDNSEQNIHDPSALGGRQPVTWADDEQITDNDQASASRSASICGRFSTFECEDFGTPRRIGKSNSSSSGNRNRREQSRGANRTARAGDPQEEAYSGEDTGATSSIRELPLELEDKCRSEELLAGNHANSGAKIKPMSHQSKRSAAAHTSAVDEDDVLEEGAKLEEQHAAMTSSRAAAASAATPTYKHLDKPLPALDSRTSSDRMRTIRAIDLGGYVPRPSTSEDQRTGSTSLSSSKRRARDASVTTTITSLGSAMGEKGTLAHPQRRHDGTTRRSPAKHCQGPENETSEDEGSNNVPSTLKRTAPKRTPPRSRLPTFRVQCTAASVGYSSSGKSAASEVAQGSSPATSSSDLTHAGPKTSDYATTGILTKNLKKVIVTNSSHLLLPFKGPTSSDQPWIEAPESSLAAASKESLPSSAPIAAQFSYSLAPPASNSCSPMPMPGGTRLSALSETRGFLPVSTSTGSSGEVDPRKAGNSFSALRVPTAPRSSKHADSSIGLAYSSNSAPSAHSTFLSPPNPLRFSNASIHSSFSRILSPALSENRSSASQRLQRTTTPSTTPSSAAATPVPQAATNTPPSFSTAASGQRHLFVSLQTVGTFRRSSSKAGLTGAGGISAPVRSTSHASSVPTSADREKDLPPRPKSALAGFFTRSASARSSSPKPTPERLRSQTALGGRLKGLTILRSSSASSSSSPLPDSVNGRGHLSAAPGRTPSIGQAEHLGDVEAKSDSTMQLKSSGTGKKSSGRTQKRSATPPQQQLSDGGGSGSGDGERSPRRPAESEHQGECENVPSSTSMLPDFRRLIPRRKSLLEAVFEPYAKNGSSASEPGHTALSAEAEPEISAGTGLGLGLEIDTPPSGAATSTSPPRSFAKVATSVRHRGNSHNLHDTRPVLFSLTVAELPTESALDDTMSDASHSMDHESVIADKSSLSPSSSFSHSNTGHAPSPTSRRPSQQGHLPASSRRLSFGKSGYSVLDFGNRSSAPTSSRMWYSELSSDDRSATLSSFLRGWTDRASRSRESSAPITPLEPLSAAPSESHSVDYSVSASLATSPALDGSALQIGTSAGSARTDEEPKMTQRVDTAEPIPPRASSMLTSRTIERHTASRLPGLPPPRAQINVAFEVGEDRAKVEGFNRKPEPLPEAEAKFREPTFSMADDVEFLKALEEVRRRHKVRLKQNLQAARDDKSETATRALQPRQDSRSRASSAERPLPPPPQVQRAEPSKPRQRANSASANLGKFFSPPMLKSLSKAAFDKESVLETIELFQTPLQVGQAAGKSQKGAFDNDDDWKKEVKALFVIRELVQTERSYARHLESLMQAVRRLSNPQIASAKKDRRLSQSEVVASHILSLRTLLPQLIAVSRALVTRIDEDPTAAGVGATFRVVAAQLEATFVGWSFTVTDIMEGLRASDAQKSKSKGKLGKVYLLPETTKNIKTIQHTRSPSTPLSLASAQSDRRVESLALTRPSTPTKAPSAFGDIDSPSADSGPSSKGMVTSRSASSLGFAPLQATALGRRALGAVRKNHDTPPSSLNSNGLKGLSPLDIVIMPTQRIPRYLLLLRDLQSNTPVDSLSYLRLERALDIVRRVAELCDEASHNYAE</sequence>
<dbReference type="GO" id="GO:0005085">
    <property type="term" value="F:guanyl-nucleotide exchange factor activity"/>
    <property type="evidence" value="ECO:0007669"/>
    <property type="project" value="InterPro"/>
</dbReference>
<feature type="region of interest" description="Disordered" evidence="1">
    <location>
        <begin position="203"/>
        <end position="253"/>
    </location>
</feature>